<feature type="compositionally biased region" description="Polar residues" evidence="1">
    <location>
        <begin position="51"/>
        <end position="67"/>
    </location>
</feature>
<reference evidence="2" key="1">
    <citation type="submission" date="2018-08" db="EMBL/GenBank/DDBJ databases">
        <title>HSV2 whole genome sequences from clinical isolates.</title>
        <authorList>
            <person name="Roychoudhury P."/>
            <person name="Greninger A.L."/>
            <person name="Jerome K.R."/>
            <person name="Johnston C."/>
            <person name="Wald A."/>
            <person name="Xie H."/>
        </authorList>
    </citation>
    <scope>NUCLEOTIDE SEQUENCE</scope>
    <source>
        <strain evidence="2">2002-14972</strain>
    </source>
</reference>
<proteinExistence type="predicted"/>
<evidence type="ECO:0000313" key="2">
    <source>
        <dbReference type="EMBL" id="QBH78622.1"/>
    </source>
</evidence>
<dbReference type="EMBL" id="MH790585">
    <property type="protein sequence ID" value="QBH78622.1"/>
    <property type="molecule type" value="Genomic_DNA"/>
</dbReference>
<accession>A0A481TCK2</accession>
<sequence length="130" mass="14269">MQVHSAAKAALGRHMRPRTLTAARAWAGLSFPSAGASRRWVPSSKAERQGASGSVSDSLPRRQSASRVPNRRPRVGGAPSKNVGNTRMRASGCGVRRWMNSMDSAASSNARSRVRCMYSCWRTRSRRQKL</sequence>
<evidence type="ECO:0000256" key="1">
    <source>
        <dbReference type="SAM" id="MobiDB-lite"/>
    </source>
</evidence>
<organismHost>
    <name type="scientific">Homo sapiens</name>
    <name type="common">Human</name>
    <dbReference type="NCBI Taxonomy" id="9606"/>
</organismHost>
<organism evidence="2">
    <name type="scientific">Human herpesvirus 2</name>
    <name type="common">HHV-2</name>
    <name type="synonym">Human herpes simplex virus 2</name>
    <dbReference type="NCBI Taxonomy" id="10310"/>
    <lineage>
        <taxon>Viruses</taxon>
        <taxon>Duplodnaviria</taxon>
        <taxon>Heunggongvirae</taxon>
        <taxon>Peploviricota</taxon>
        <taxon>Herviviricetes</taxon>
        <taxon>Herpesvirales</taxon>
        <taxon>Orthoherpesviridae</taxon>
        <taxon>Alphaherpesvirinae</taxon>
        <taxon>Simplexvirus</taxon>
        <taxon>Simplexvirus humanalpha2</taxon>
    </lineage>
</organism>
<feature type="region of interest" description="Disordered" evidence="1">
    <location>
        <begin position="34"/>
        <end position="91"/>
    </location>
</feature>
<protein>
    <submittedName>
        <fullName evidence="2">Uncharacterized protein</fullName>
    </submittedName>
</protein>
<name>A0A481TCK2_HHV2</name>